<sequence>MNSRKMKTSLGTFNVFERIVDNEVATIICFPAMGINNAYFDNYYLYESLNDYDFNIISVDMLGQGYSSNPLNTDRNLENISQEIKEVINNISADNKILLFHSFTSMYLLNVIDDVDLAGAIFIDPTIPSVIFNNPDDINKMINDAKNPEEVDADVNPLLPENLKNKAIELYNMKSGDDFEINELENATDTSEKLLNSTIDDKMPVLNILSTLNIDLYKTNGNPYFNKNRNSIEMVLNGHHFIQWQHPEYIASAINMFITRIIK</sequence>
<gene>
    <name evidence="1" type="ORF">LAKU_27c00210</name>
</gene>
<dbReference type="EMBL" id="AZBY01000027">
    <property type="protein sequence ID" value="KDB00406.1"/>
    <property type="molecule type" value="Genomic_DNA"/>
</dbReference>
<name>A0A836YUA1_9LACO</name>
<reference evidence="1 2" key="1">
    <citation type="journal article" date="2015" name="Stand. Genomic Sci.">
        <title>High quality draft genome of Lactobacillus kunkeei EFB6, isolated from a German European foulbrood outbreak of honeybees.</title>
        <authorList>
            <person name="Djukic M."/>
            <person name="Poehlein A."/>
            <person name="Strauss J."/>
            <person name="Tann F.J."/>
            <person name="Leimbach A."/>
            <person name="Hoppert M."/>
            <person name="Daniel R."/>
        </authorList>
    </citation>
    <scope>NUCLEOTIDE SEQUENCE [LARGE SCALE GENOMIC DNA]</scope>
    <source>
        <strain evidence="1 2">EFB6</strain>
    </source>
</reference>
<evidence type="ECO:0008006" key="3">
    <source>
        <dbReference type="Google" id="ProtNLM"/>
    </source>
</evidence>
<dbReference type="Gene3D" id="3.40.50.1820">
    <property type="entry name" value="alpha/beta hydrolase"/>
    <property type="match status" value="1"/>
</dbReference>
<dbReference type="InterPro" id="IPR029058">
    <property type="entry name" value="AB_hydrolase_fold"/>
</dbReference>
<accession>A0A836YUA1</accession>
<dbReference type="SUPFAM" id="SSF53474">
    <property type="entry name" value="alpha/beta-Hydrolases"/>
    <property type="match status" value="1"/>
</dbReference>
<dbReference type="AlphaFoldDB" id="A0A836YUA1"/>
<comment type="caution">
    <text evidence="1">The sequence shown here is derived from an EMBL/GenBank/DDBJ whole genome shotgun (WGS) entry which is preliminary data.</text>
</comment>
<organism evidence="1 2">
    <name type="scientific">Apilactobacillus kunkeei EFB6</name>
    <dbReference type="NCBI Taxonomy" id="1419324"/>
    <lineage>
        <taxon>Bacteria</taxon>
        <taxon>Bacillati</taxon>
        <taxon>Bacillota</taxon>
        <taxon>Bacilli</taxon>
        <taxon>Lactobacillales</taxon>
        <taxon>Lactobacillaceae</taxon>
        <taxon>Apilactobacillus</taxon>
    </lineage>
</organism>
<dbReference type="RefSeq" id="WP_034535130.1">
    <property type="nucleotide sequence ID" value="NZ_AZBY01000027.1"/>
</dbReference>
<evidence type="ECO:0000313" key="1">
    <source>
        <dbReference type="EMBL" id="KDB00406.1"/>
    </source>
</evidence>
<proteinExistence type="predicted"/>
<dbReference type="Proteomes" id="UP000026921">
    <property type="component" value="Unassembled WGS sequence"/>
</dbReference>
<evidence type="ECO:0000313" key="2">
    <source>
        <dbReference type="Proteomes" id="UP000026921"/>
    </source>
</evidence>
<protein>
    <recommendedName>
        <fullName evidence="3">Alpha/beta hydrolase</fullName>
    </recommendedName>
</protein>